<reference evidence="8 9" key="1">
    <citation type="submission" date="2023-11" db="EMBL/GenBank/DDBJ databases">
        <title>Lentzea sokolovensis, sp. nov., Lentzea kristufkii, sp. nov., and Lentzea miocenensis, sp. nov., rare actinobacteria from Sokolov Coal Basin, Miocene lacustrine sediment, Czech Republic.</title>
        <authorList>
            <person name="Lara A."/>
            <person name="Kotroba L."/>
            <person name="Nouioui I."/>
            <person name="Neumann-Schaal M."/>
            <person name="Mast Y."/>
            <person name="Chronakova A."/>
        </authorList>
    </citation>
    <scope>NUCLEOTIDE SEQUENCE [LARGE SCALE GENOMIC DNA]</scope>
    <source>
        <strain evidence="8 9">BCCO 10_0856</strain>
    </source>
</reference>
<dbReference type="HAMAP" id="MF_00163">
    <property type="entry name" value="Pep_deformylase"/>
    <property type="match status" value="1"/>
</dbReference>
<organism evidence="8 9">
    <name type="scientific">Lentzea miocenica</name>
    <dbReference type="NCBI Taxonomy" id="3095431"/>
    <lineage>
        <taxon>Bacteria</taxon>
        <taxon>Bacillati</taxon>
        <taxon>Actinomycetota</taxon>
        <taxon>Actinomycetes</taxon>
        <taxon>Pseudonocardiales</taxon>
        <taxon>Pseudonocardiaceae</taxon>
        <taxon>Lentzea</taxon>
    </lineage>
</organism>
<dbReference type="SUPFAM" id="SSF56420">
    <property type="entry name" value="Peptide deformylase"/>
    <property type="match status" value="1"/>
</dbReference>
<keyword evidence="9" id="KW-1185">Reference proteome</keyword>
<feature type="region of interest" description="Disordered" evidence="7">
    <location>
        <begin position="172"/>
        <end position="193"/>
    </location>
</feature>
<evidence type="ECO:0000256" key="3">
    <source>
        <dbReference type="ARBA" id="ARBA00022801"/>
    </source>
</evidence>
<evidence type="ECO:0000256" key="2">
    <source>
        <dbReference type="ARBA" id="ARBA00022723"/>
    </source>
</evidence>
<dbReference type="RefSeq" id="WP_319972362.1">
    <property type="nucleotide sequence ID" value="NZ_JAXAVW010000063.1"/>
</dbReference>
<comment type="catalytic activity">
    <reaction evidence="6">
        <text>N-terminal N-formyl-L-methionyl-[peptide] + H2O = N-terminal L-methionyl-[peptide] + formate</text>
        <dbReference type="Rhea" id="RHEA:24420"/>
        <dbReference type="Rhea" id="RHEA-COMP:10639"/>
        <dbReference type="Rhea" id="RHEA-COMP:10640"/>
        <dbReference type="ChEBI" id="CHEBI:15377"/>
        <dbReference type="ChEBI" id="CHEBI:15740"/>
        <dbReference type="ChEBI" id="CHEBI:49298"/>
        <dbReference type="ChEBI" id="CHEBI:64731"/>
        <dbReference type="EC" id="3.5.1.88"/>
    </reaction>
</comment>
<comment type="function">
    <text evidence="6">Removes the formyl group from the N-terminal Met of newly synthesized proteins. Requires at least a dipeptide for an efficient rate of reaction. N-terminal L-methionine is a prerequisite for activity but the enzyme has broad specificity at other positions.</text>
</comment>
<dbReference type="NCBIfam" id="TIGR00079">
    <property type="entry name" value="pept_deformyl"/>
    <property type="match status" value="1"/>
</dbReference>
<keyword evidence="4 6" id="KW-0648">Protein biosynthesis</keyword>
<comment type="similarity">
    <text evidence="1 6">Belongs to the polypeptide deformylase family.</text>
</comment>
<evidence type="ECO:0000256" key="4">
    <source>
        <dbReference type="ARBA" id="ARBA00022917"/>
    </source>
</evidence>
<evidence type="ECO:0000256" key="5">
    <source>
        <dbReference type="ARBA" id="ARBA00023004"/>
    </source>
</evidence>
<dbReference type="InterPro" id="IPR036821">
    <property type="entry name" value="Peptide_deformylase_sf"/>
</dbReference>
<gene>
    <name evidence="6" type="primary">def</name>
    <name evidence="8" type="ORF">SK803_44835</name>
</gene>
<dbReference type="PANTHER" id="PTHR10458">
    <property type="entry name" value="PEPTIDE DEFORMYLASE"/>
    <property type="match status" value="1"/>
</dbReference>
<dbReference type="PANTHER" id="PTHR10458:SF2">
    <property type="entry name" value="PEPTIDE DEFORMYLASE, MITOCHONDRIAL"/>
    <property type="match status" value="1"/>
</dbReference>
<evidence type="ECO:0000313" key="9">
    <source>
        <dbReference type="Proteomes" id="UP001285521"/>
    </source>
</evidence>
<keyword evidence="2 6" id="KW-0479">Metal-binding</keyword>
<evidence type="ECO:0000313" key="8">
    <source>
        <dbReference type="EMBL" id="MDX8037366.1"/>
    </source>
</evidence>
<accession>A0ABU4TGP5</accession>
<feature type="binding site" evidence="6">
    <location>
        <position position="99"/>
    </location>
    <ligand>
        <name>Fe cation</name>
        <dbReference type="ChEBI" id="CHEBI:24875"/>
    </ligand>
</feature>
<dbReference type="NCBIfam" id="NF001159">
    <property type="entry name" value="PRK00150.1-3"/>
    <property type="match status" value="1"/>
</dbReference>
<comment type="caution">
    <text evidence="8">The sequence shown here is derived from an EMBL/GenBank/DDBJ whole genome shotgun (WGS) entry which is preliminary data.</text>
</comment>
<feature type="active site" evidence="6">
    <location>
        <position position="142"/>
    </location>
</feature>
<name>A0ABU4TGP5_9PSEU</name>
<dbReference type="NCBIfam" id="NF009483">
    <property type="entry name" value="PRK12846.1-4"/>
    <property type="match status" value="1"/>
</dbReference>
<evidence type="ECO:0000256" key="7">
    <source>
        <dbReference type="SAM" id="MobiDB-lite"/>
    </source>
</evidence>
<dbReference type="InterPro" id="IPR023635">
    <property type="entry name" value="Peptide_deformylase"/>
</dbReference>
<feature type="binding site" evidence="6">
    <location>
        <position position="141"/>
    </location>
    <ligand>
        <name>Fe cation</name>
        <dbReference type="ChEBI" id="CHEBI:24875"/>
    </ligand>
</feature>
<dbReference type="GO" id="GO:0042586">
    <property type="term" value="F:peptide deformylase activity"/>
    <property type="evidence" value="ECO:0007669"/>
    <property type="project" value="UniProtKB-EC"/>
</dbReference>
<dbReference type="PRINTS" id="PR01576">
    <property type="entry name" value="PDEFORMYLASE"/>
</dbReference>
<reference evidence="8 9" key="2">
    <citation type="submission" date="2023-11" db="EMBL/GenBank/DDBJ databases">
        <authorList>
            <person name="Lara A.C."/>
            <person name="Chronakova A."/>
        </authorList>
    </citation>
    <scope>NUCLEOTIDE SEQUENCE [LARGE SCALE GENOMIC DNA]</scope>
    <source>
        <strain evidence="8 9">BCCO 10_0856</strain>
    </source>
</reference>
<dbReference type="CDD" id="cd00487">
    <property type="entry name" value="Pep_deformylase"/>
    <property type="match status" value="1"/>
</dbReference>
<evidence type="ECO:0000256" key="6">
    <source>
        <dbReference type="HAMAP-Rule" id="MF_00163"/>
    </source>
</evidence>
<feature type="binding site" evidence="6">
    <location>
        <position position="145"/>
    </location>
    <ligand>
        <name>Fe cation</name>
        <dbReference type="ChEBI" id="CHEBI:24875"/>
    </ligand>
</feature>
<dbReference type="EC" id="3.5.1.88" evidence="6"/>
<dbReference type="Proteomes" id="UP001285521">
    <property type="component" value="Unassembled WGS sequence"/>
</dbReference>
<sequence>MAVHRIRIAGDPVLHHPTREVTEFDTELKTLVDDMFETMAAARGVGLAANQIGVDLRVFVYDCPDDDGVQHRGVIVNPTLETSEIPESMPDPDDDFEGCLSVPGEAYPTGRARWAKVTGQDLDGQPFEVEGTGFFARCLQHETDHLNGYLYLDRLIGRYKKESKRMLRDNEWGVPDLSWDPADPSNFLDEDED</sequence>
<proteinExistence type="inferred from homology"/>
<keyword evidence="5 6" id="KW-0408">Iron</keyword>
<comment type="cofactor">
    <cofactor evidence="6">
        <name>Fe(2+)</name>
        <dbReference type="ChEBI" id="CHEBI:29033"/>
    </cofactor>
    <text evidence="6">Binds 1 Fe(2+) ion.</text>
</comment>
<dbReference type="PIRSF" id="PIRSF004749">
    <property type="entry name" value="Pep_def"/>
    <property type="match status" value="1"/>
</dbReference>
<dbReference type="Pfam" id="PF01327">
    <property type="entry name" value="Pep_deformylase"/>
    <property type="match status" value="1"/>
</dbReference>
<protein>
    <recommendedName>
        <fullName evidence="6">Peptide deformylase</fullName>
        <shortName evidence="6">PDF</shortName>
        <ecNumber evidence="6">3.5.1.88</ecNumber>
    </recommendedName>
    <alternativeName>
        <fullName evidence="6">Polypeptide deformylase</fullName>
    </alternativeName>
</protein>
<evidence type="ECO:0000256" key="1">
    <source>
        <dbReference type="ARBA" id="ARBA00010759"/>
    </source>
</evidence>
<keyword evidence="3 6" id="KW-0378">Hydrolase</keyword>
<dbReference type="EMBL" id="JAXAVW010000063">
    <property type="protein sequence ID" value="MDX8037366.1"/>
    <property type="molecule type" value="Genomic_DNA"/>
</dbReference>
<dbReference type="Gene3D" id="3.90.45.10">
    <property type="entry name" value="Peptide deformylase"/>
    <property type="match status" value="1"/>
</dbReference>